<reference evidence="3 4" key="1">
    <citation type="journal article" date="2018" name="Science">
        <title>The opium poppy genome and morphinan production.</title>
        <authorList>
            <person name="Guo L."/>
            <person name="Winzer T."/>
            <person name="Yang X."/>
            <person name="Li Y."/>
            <person name="Ning Z."/>
            <person name="He Z."/>
            <person name="Teodor R."/>
            <person name="Lu Y."/>
            <person name="Bowser T.A."/>
            <person name="Graham I.A."/>
            <person name="Ye K."/>
        </authorList>
    </citation>
    <scope>NUCLEOTIDE SEQUENCE [LARGE SCALE GENOMIC DNA]</scope>
    <source>
        <strain evidence="4">cv. HN1</strain>
        <tissue evidence="3">Leaves</tissue>
    </source>
</reference>
<feature type="transmembrane region" description="Helical" evidence="1">
    <location>
        <begin position="98"/>
        <end position="117"/>
    </location>
</feature>
<accession>A0A4Y7KK14</accession>
<proteinExistence type="predicted"/>
<evidence type="ECO:0000313" key="4">
    <source>
        <dbReference type="Proteomes" id="UP000316621"/>
    </source>
</evidence>
<dbReference type="InterPro" id="IPR057209">
    <property type="entry name" value="DUF7887"/>
</dbReference>
<dbReference type="EMBL" id="CM010722">
    <property type="protein sequence ID" value="RZC73693.1"/>
    <property type="molecule type" value="Genomic_DNA"/>
</dbReference>
<keyword evidence="1" id="KW-0472">Membrane</keyword>
<dbReference type="Gramene" id="RZC73693">
    <property type="protein sequence ID" value="RZC73693"/>
    <property type="gene ID" value="C5167_049172"/>
</dbReference>
<keyword evidence="1" id="KW-1133">Transmembrane helix</keyword>
<keyword evidence="1" id="KW-0812">Transmembrane</keyword>
<sequence length="162" mass="18201">MMVPTKKKGGAQEYRSINKLAEGEENGRHKEMVITQINSLASFSPYLQLSNDNKDRSRRKLRPQFSRKQDISSDDQIVLTTSKQMPSTILSALRIPKIFFVQSGIAVLGLGFIDAGYSGDWSRIGVISEENEELLKVAAFVVVPLCLYLILSISHLEKEEKQ</sequence>
<feature type="domain" description="DUF7887" evidence="2">
    <location>
        <begin position="96"/>
        <end position="155"/>
    </location>
</feature>
<feature type="transmembrane region" description="Helical" evidence="1">
    <location>
        <begin position="137"/>
        <end position="156"/>
    </location>
</feature>
<gene>
    <name evidence="3" type="ORF">C5167_049172</name>
</gene>
<organism evidence="3 4">
    <name type="scientific">Papaver somniferum</name>
    <name type="common">Opium poppy</name>
    <dbReference type="NCBI Taxonomy" id="3469"/>
    <lineage>
        <taxon>Eukaryota</taxon>
        <taxon>Viridiplantae</taxon>
        <taxon>Streptophyta</taxon>
        <taxon>Embryophyta</taxon>
        <taxon>Tracheophyta</taxon>
        <taxon>Spermatophyta</taxon>
        <taxon>Magnoliopsida</taxon>
        <taxon>Ranunculales</taxon>
        <taxon>Papaveraceae</taxon>
        <taxon>Papaveroideae</taxon>
        <taxon>Papaver</taxon>
    </lineage>
</organism>
<keyword evidence="4" id="KW-1185">Reference proteome</keyword>
<name>A0A4Y7KK14_PAPSO</name>
<dbReference type="PANTHER" id="PTHR38389:SF1">
    <property type="entry name" value="DNA-DIRECTED RNA POLYMERASE SUBUNIT BETA"/>
    <property type="match status" value="1"/>
</dbReference>
<evidence type="ECO:0000259" key="2">
    <source>
        <dbReference type="Pfam" id="PF25397"/>
    </source>
</evidence>
<dbReference type="Pfam" id="PF25397">
    <property type="entry name" value="DUF7887"/>
    <property type="match status" value="1"/>
</dbReference>
<protein>
    <recommendedName>
        <fullName evidence="2">DUF7887 domain-containing protein</fullName>
    </recommendedName>
</protein>
<dbReference type="Proteomes" id="UP000316621">
    <property type="component" value="Chromosome 8"/>
</dbReference>
<evidence type="ECO:0000313" key="3">
    <source>
        <dbReference type="EMBL" id="RZC73693.1"/>
    </source>
</evidence>
<dbReference type="PANTHER" id="PTHR38389">
    <property type="entry name" value="DNA-DIRECTED RNA POLYMERASE SUBUNIT BETA"/>
    <property type="match status" value="1"/>
</dbReference>
<dbReference type="AlphaFoldDB" id="A0A4Y7KK14"/>
<evidence type="ECO:0000256" key="1">
    <source>
        <dbReference type="SAM" id="Phobius"/>
    </source>
</evidence>